<protein>
    <recommendedName>
        <fullName evidence="3">Roadblock/LAMTOR2 domain-containing protein</fullName>
    </recommendedName>
</protein>
<dbReference type="AlphaFoldDB" id="V9HLV6"/>
<organism evidence="1 2">
    <name type="scientific">Simonsiella muelleri ATCC 29453</name>
    <dbReference type="NCBI Taxonomy" id="641147"/>
    <lineage>
        <taxon>Bacteria</taxon>
        <taxon>Pseudomonadati</taxon>
        <taxon>Pseudomonadota</taxon>
        <taxon>Betaproteobacteria</taxon>
        <taxon>Neisseriales</taxon>
        <taxon>Neisseriaceae</taxon>
        <taxon>Simonsiella</taxon>
    </lineage>
</organism>
<dbReference type="HOGENOM" id="CLU_2083276_0_0_4"/>
<reference evidence="1 2" key="2">
    <citation type="submission" date="2011-10" db="EMBL/GenBank/DDBJ databases">
        <title>The Genome Sequence of Simonsiella muelleri ATCC 29453.</title>
        <authorList>
            <consortium name="The Broad Institute Genome Sequencing Platform"/>
            <consortium name="The Broad Institute Genome Sequencing Center for Infectious Disease"/>
            <person name="Earl A."/>
            <person name="Ward D."/>
            <person name="Feldgarden M."/>
            <person name="Gevers D."/>
            <person name="Izard J."/>
            <person name="Baranova O.V."/>
            <person name="Blanton J.M."/>
            <person name="Tanner A.C."/>
            <person name="Dewhirst F."/>
            <person name="Young S.K."/>
            <person name="Zeng Q."/>
            <person name="Gargeya S."/>
            <person name="Fitzgerald M."/>
            <person name="Haas B."/>
            <person name="Abouelleil A."/>
            <person name="Alvarado L."/>
            <person name="Arachchi H.M."/>
            <person name="Berlin A."/>
            <person name="Brown A."/>
            <person name="Chapman S.B."/>
            <person name="Chen Z."/>
            <person name="Dunbar C."/>
            <person name="Freedman E."/>
            <person name="Gearin G."/>
            <person name="Goldberg J."/>
            <person name="Griggs A."/>
            <person name="Gujja S."/>
            <person name="Heiman D."/>
            <person name="Howarth C."/>
            <person name="Larson L."/>
            <person name="Lui A."/>
            <person name="MacDonald P.J.P."/>
            <person name="Montmayeur A."/>
            <person name="Murphy C."/>
            <person name="Neiman D."/>
            <person name="Pearson M."/>
            <person name="Priest M."/>
            <person name="Roberts A."/>
            <person name="Saif S."/>
            <person name="Shea T."/>
            <person name="Shenoy N."/>
            <person name="Sisk P."/>
            <person name="Stolte C."/>
            <person name="Sykes S."/>
            <person name="Wortman J."/>
            <person name="Nusbaum C."/>
            <person name="Birren B."/>
        </authorList>
    </citation>
    <scope>NUCLEOTIDE SEQUENCE [LARGE SCALE GENOMIC DNA]</scope>
    <source>
        <strain evidence="1 2">ATCC 29453</strain>
    </source>
</reference>
<accession>V9HLV6</accession>
<reference evidence="1 2" key="1">
    <citation type="submission" date="2010-03" db="EMBL/GenBank/DDBJ databases">
        <authorList>
            <consortium name="The Broad Institute Genome Sequencing Platform"/>
            <person name="Ward D."/>
            <person name="Earl A."/>
            <person name="Feldgarden M."/>
            <person name="Gevers D."/>
            <person name="Young S."/>
            <person name="Zeng Q."/>
            <person name="Koehrsen M."/>
            <person name="Alvarado L."/>
            <person name="Berlin A.M."/>
            <person name="Borenstein D."/>
            <person name="Chapman S.B."/>
            <person name="Chen Z."/>
            <person name="Engels R."/>
            <person name="Freedman E."/>
            <person name="Gellesch M."/>
            <person name="Goldberg J."/>
            <person name="Griggs A."/>
            <person name="Gujja S."/>
            <person name="Heilman E.R."/>
            <person name="Heiman D.I."/>
            <person name="Hepburn T.A."/>
            <person name="Howarth C."/>
            <person name="Jen D."/>
            <person name="Larson L."/>
            <person name="Mehta T."/>
            <person name="Park D."/>
            <person name="Pearson M."/>
            <person name="Richards J."/>
            <person name="Roberts A."/>
            <person name="Saif S."/>
            <person name="Shea T.D."/>
            <person name="Shenoy N."/>
            <person name="Sisk P."/>
            <person name="Stolte C."/>
            <person name="Sykes S.N."/>
            <person name="Walk T."/>
            <person name="White J."/>
            <person name="Yandava C."/>
            <person name="Izard J."/>
            <person name="Baranova O.V."/>
            <person name="Blanton J.M."/>
            <person name="Tanner A.C."/>
            <person name="Dewhirst F."/>
            <person name="Haas B."/>
            <person name="Nusbaum C."/>
            <person name="Birren B."/>
        </authorList>
    </citation>
    <scope>NUCLEOTIDE SEQUENCE [LARGE SCALE GENOMIC DNA]</scope>
    <source>
        <strain evidence="1 2">ATCC 29453</strain>
    </source>
</reference>
<comment type="caution">
    <text evidence="1">The sequence shown here is derived from an EMBL/GenBank/DDBJ whole genome shotgun (WGS) entry which is preliminary data.</text>
</comment>
<name>V9HLV6_9NEIS</name>
<evidence type="ECO:0000313" key="2">
    <source>
        <dbReference type="Proteomes" id="UP000017813"/>
    </source>
</evidence>
<keyword evidence="2" id="KW-1185">Reference proteome</keyword>
<dbReference type="eggNOG" id="ENOG5033KXX">
    <property type="taxonomic scope" value="Bacteria"/>
</dbReference>
<evidence type="ECO:0008006" key="3">
    <source>
        <dbReference type="Google" id="ProtNLM"/>
    </source>
</evidence>
<proteinExistence type="predicted"/>
<gene>
    <name evidence="1" type="ORF">HMPREF9021_01309</name>
</gene>
<dbReference type="EMBL" id="ADCY02000048">
    <property type="protein sequence ID" value="EFG30703.1"/>
    <property type="molecule type" value="Genomic_DNA"/>
</dbReference>
<dbReference type="RefSeq" id="WP_002642595.1">
    <property type="nucleotide sequence ID" value="NZ_CP019448.1"/>
</dbReference>
<evidence type="ECO:0000313" key="1">
    <source>
        <dbReference type="EMBL" id="EFG30703.1"/>
    </source>
</evidence>
<dbReference type="OrthoDB" id="8613931at2"/>
<sequence>MSRFPKAIDILSQIQELEGAIIFNFSTKEILGKITREIDLTAVVDILSTTVKHHQNLICELELLDMIEQTLITSNSYYHITYIVPQFDNVAVHAVVSRYTMLPYTIKMLEDAVYSMR</sequence>
<dbReference type="KEGG" id="smur:BWP33_06485"/>
<dbReference type="Proteomes" id="UP000017813">
    <property type="component" value="Unassembled WGS sequence"/>
</dbReference>